<dbReference type="AlphaFoldDB" id="A0A5N5SKR2"/>
<keyword evidence="1" id="KW-1133">Transmembrane helix</keyword>
<organism evidence="2 3">
    <name type="scientific">Armadillidium nasatum</name>
    <dbReference type="NCBI Taxonomy" id="96803"/>
    <lineage>
        <taxon>Eukaryota</taxon>
        <taxon>Metazoa</taxon>
        <taxon>Ecdysozoa</taxon>
        <taxon>Arthropoda</taxon>
        <taxon>Crustacea</taxon>
        <taxon>Multicrustacea</taxon>
        <taxon>Malacostraca</taxon>
        <taxon>Eumalacostraca</taxon>
        <taxon>Peracarida</taxon>
        <taxon>Isopoda</taxon>
        <taxon>Oniscidea</taxon>
        <taxon>Crinocheta</taxon>
        <taxon>Armadillidiidae</taxon>
        <taxon>Armadillidium</taxon>
    </lineage>
</organism>
<evidence type="ECO:0000313" key="3">
    <source>
        <dbReference type="Proteomes" id="UP000326759"/>
    </source>
</evidence>
<feature type="transmembrane region" description="Helical" evidence="1">
    <location>
        <begin position="57"/>
        <end position="77"/>
    </location>
</feature>
<sequence length="100" mass="11071">MIATDFSTFMCGTNNFAEDLFLSVLTPTNTCCYNMTINWMITGICATRSSVPNIASIPLFILILITTTVIVITKIFVRDCVSPFVNGLLWSAPAFSQRYS</sequence>
<reference evidence="2 3" key="1">
    <citation type="journal article" date="2019" name="PLoS Biol.">
        <title>Sex chromosomes control vertical transmission of feminizing Wolbachia symbionts in an isopod.</title>
        <authorList>
            <person name="Becking T."/>
            <person name="Chebbi M.A."/>
            <person name="Giraud I."/>
            <person name="Moumen B."/>
            <person name="Laverre T."/>
            <person name="Caubet Y."/>
            <person name="Peccoud J."/>
            <person name="Gilbert C."/>
            <person name="Cordaux R."/>
        </authorList>
    </citation>
    <scope>NUCLEOTIDE SEQUENCE [LARGE SCALE GENOMIC DNA]</scope>
    <source>
        <strain evidence="2">ANa2</strain>
        <tissue evidence="2">Whole body excluding digestive tract and cuticle</tissue>
    </source>
</reference>
<accession>A0A5N5SKR2</accession>
<keyword evidence="1" id="KW-0472">Membrane</keyword>
<protein>
    <submittedName>
        <fullName evidence="2">Uncharacterized protein</fullName>
    </submittedName>
</protein>
<evidence type="ECO:0000313" key="2">
    <source>
        <dbReference type="EMBL" id="KAB7494422.1"/>
    </source>
</evidence>
<keyword evidence="3" id="KW-1185">Reference proteome</keyword>
<keyword evidence="1" id="KW-0812">Transmembrane</keyword>
<gene>
    <name evidence="2" type="ORF">Anas_08693</name>
</gene>
<proteinExistence type="predicted"/>
<dbReference type="Proteomes" id="UP000326759">
    <property type="component" value="Unassembled WGS sequence"/>
</dbReference>
<dbReference type="EMBL" id="SEYY01024063">
    <property type="protein sequence ID" value="KAB7494422.1"/>
    <property type="molecule type" value="Genomic_DNA"/>
</dbReference>
<comment type="caution">
    <text evidence="2">The sequence shown here is derived from an EMBL/GenBank/DDBJ whole genome shotgun (WGS) entry which is preliminary data.</text>
</comment>
<evidence type="ECO:0000256" key="1">
    <source>
        <dbReference type="SAM" id="Phobius"/>
    </source>
</evidence>
<name>A0A5N5SKR2_9CRUS</name>